<feature type="signal peptide" evidence="1">
    <location>
        <begin position="1"/>
        <end position="22"/>
    </location>
</feature>
<gene>
    <name evidence="2" type="ORF">DTL42_01110</name>
</gene>
<proteinExistence type="predicted"/>
<feature type="chain" id="PRO_5016859271" evidence="1">
    <location>
        <begin position="23"/>
        <end position="141"/>
    </location>
</feature>
<name>A0A368KZC5_9BACT</name>
<protein>
    <submittedName>
        <fullName evidence="2">Uncharacterized protein</fullName>
    </submittedName>
</protein>
<accession>A0A368KZC5</accession>
<dbReference type="Proteomes" id="UP000253562">
    <property type="component" value="Unassembled WGS sequence"/>
</dbReference>
<evidence type="ECO:0000313" key="2">
    <source>
        <dbReference type="EMBL" id="RCS56016.1"/>
    </source>
</evidence>
<dbReference type="AlphaFoldDB" id="A0A368KZC5"/>
<dbReference type="RefSeq" id="WP_114366845.1">
    <property type="nucleotide sequence ID" value="NZ_QPEX01000006.1"/>
</dbReference>
<evidence type="ECO:0000256" key="1">
    <source>
        <dbReference type="SAM" id="SignalP"/>
    </source>
</evidence>
<dbReference type="EMBL" id="QPEX01000006">
    <property type="protein sequence ID" value="RCS56016.1"/>
    <property type="molecule type" value="Genomic_DNA"/>
</dbReference>
<reference evidence="2 3" key="1">
    <citation type="submission" date="2018-07" db="EMBL/GenBank/DDBJ databases">
        <title>Comparative genomes isolates from brazilian mangrove.</title>
        <authorList>
            <person name="De Araujo J.E."/>
            <person name="Taketani R.G."/>
            <person name="Silva M.C.P."/>
            <person name="Lourenco M.V."/>
            <person name="Oliveira V.M."/>
            <person name="Andreote F.D."/>
        </authorList>
    </citation>
    <scope>NUCLEOTIDE SEQUENCE [LARGE SCALE GENOMIC DNA]</scope>
    <source>
        <strain evidence="2 3">HEX PRIS-MGV</strain>
    </source>
</reference>
<dbReference type="OrthoDB" id="292622at2"/>
<evidence type="ECO:0000313" key="3">
    <source>
        <dbReference type="Proteomes" id="UP000253562"/>
    </source>
</evidence>
<keyword evidence="1" id="KW-0732">Signal</keyword>
<comment type="caution">
    <text evidence="2">The sequence shown here is derived from an EMBL/GenBank/DDBJ whole genome shotgun (WGS) entry which is preliminary data.</text>
</comment>
<organism evidence="2 3">
    <name type="scientific">Bremerella cremea</name>
    <dbReference type="NCBI Taxonomy" id="1031537"/>
    <lineage>
        <taxon>Bacteria</taxon>
        <taxon>Pseudomonadati</taxon>
        <taxon>Planctomycetota</taxon>
        <taxon>Planctomycetia</taxon>
        <taxon>Pirellulales</taxon>
        <taxon>Pirellulaceae</taxon>
        <taxon>Bremerella</taxon>
    </lineage>
</organism>
<sequence>MTKLIPFTFVLAIVAMTAQVNAQEMKVVDNGESKAYKPVSVDEIPSLGNATPEMWFYLQEMRRYDDPSLARRRRAEMTASARRARLFSQQWYGVSNLRPSVNAVPMMYRYSAHESNLPYDVRTGTFYRQAATPVTDGPRQF</sequence>